<evidence type="ECO:0000313" key="4">
    <source>
        <dbReference type="Proteomes" id="UP000007151"/>
    </source>
</evidence>
<dbReference type="STRING" id="278856.A0A212FNP2"/>
<feature type="domain" description="UFSP1/2/DUB catalytic" evidence="2">
    <location>
        <begin position="1"/>
        <end position="92"/>
    </location>
</feature>
<reference evidence="3 4" key="1">
    <citation type="journal article" date="2011" name="Cell">
        <title>The monarch butterfly genome yields insights into long-distance migration.</title>
        <authorList>
            <person name="Zhan S."/>
            <person name="Merlin C."/>
            <person name="Boore J.L."/>
            <person name="Reppert S.M."/>
        </authorList>
    </citation>
    <scope>NUCLEOTIDE SEQUENCE [LARGE SCALE GENOMIC DNA]</scope>
    <source>
        <strain evidence="3">F-2</strain>
    </source>
</reference>
<dbReference type="KEGG" id="dpl:KGM_214004"/>
<dbReference type="Gene3D" id="3.90.70.130">
    <property type="match status" value="1"/>
</dbReference>
<gene>
    <name evidence="3" type="ORF">KGM_214004</name>
</gene>
<organism evidence="3 4">
    <name type="scientific">Danaus plexippus plexippus</name>
    <dbReference type="NCBI Taxonomy" id="278856"/>
    <lineage>
        <taxon>Eukaryota</taxon>
        <taxon>Metazoa</taxon>
        <taxon>Ecdysozoa</taxon>
        <taxon>Arthropoda</taxon>
        <taxon>Hexapoda</taxon>
        <taxon>Insecta</taxon>
        <taxon>Pterygota</taxon>
        <taxon>Neoptera</taxon>
        <taxon>Endopterygota</taxon>
        <taxon>Lepidoptera</taxon>
        <taxon>Glossata</taxon>
        <taxon>Ditrysia</taxon>
        <taxon>Papilionoidea</taxon>
        <taxon>Nymphalidae</taxon>
        <taxon>Danainae</taxon>
        <taxon>Danaini</taxon>
        <taxon>Danaina</taxon>
        <taxon>Danaus</taxon>
        <taxon>Danaus</taxon>
    </lineage>
</organism>
<dbReference type="Pfam" id="PF07910">
    <property type="entry name" value="Peptidase_C78"/>
    <property type="match status" value="1"/>
</dbReference>
<dbReference type="OrthoDB" id="288987at2759"/>
<evidence type="ECO:0000256" key="1">
    <source>
        <dbReference type="ARBA" id="ARBA00022801"/>
    </source>
</evidence>
<evidence type="ECO:0000259" key="2">
    <source>
        <dbReference type="Pfam" id="PF07910"/>
    </source>
</evidence>
<keyword evidence="1" id="KW-0378">Hydrolase</keyword>
<dbReference type="GO" id="GO:0016787">
    <property type="term" value="F:hydrolase activity"/>
    <property type="evidence" value="ECO:0007669"/>
    <property type="project" value="UniProtKB-KW"/>
</dbReference>
<dbReference type="Proteomes" id="UP000007151">
    <property type="component" value="Unassembled WGS sequence"/>
</dbReference>
<protein>
    <recommendedName>
        <fullName evidence="2">UFSP1/2/DUB catalytic domain-containing protein</fullName>
    </recommendedName>
</protein>
<comment type="caution">
    <text evidence="3">The sequence shown here is derived from an EMBL/GenBank/DDBJ whole genome shotgun (WGS) entry which is preliminary data.</text>
</comment>
<accession>A0A212FNP2</accession>
<name>A0A212FNP2_DANPL</name>
<keyword evidence="4" id="KW-1185">Reference proteome</keyword>
<dbReference type="EMBL" id="AGBW02005101">
    <property type="protein sequence ID" value="OWR55347.1"/>
    <property type="molecule type" value="Genomic_DNA"/>
</dbReference>
<evidence type="ECO:0000313" key="3">
    <source>
        <dbReference type="EMBL" id="OWR55347.1"/>
    </source>
</evidence>
<dbReference type="AlphaFoldDB" id="A0A212FNP2"/>
<proteinExistence type="predicted"/>
<sequence length="105" mass="11305">MQMLLSSLSRHGPYSARLTEGLGGAEGAGSAGCVGGAGCVPSIPSLQLLVERAWQLGFDTQGSEQLGCKLHNTRKWIGACEVVTVLSSLRIRYIDTIRYDRPQKQ</sequence>
<dbReference type="InterPro" id="IPR012462">
    <property type="entry name" value="UFSP1/2_DUB_cat"/>
</dbReference>